<accession>A0A085M5G7</accession>
<protein>
    <submittedName>
        <fullName evidence="1">Uncharacterized protein</fullName>
    </submittedName>
</protein>
<evidence type="ECO:0000313" key="1">
    <source>
        <dbReference type="EMBL" id="KFD52463.1"/>
    </source>
</evidence>
<dbReference type="EMBL" id="KL363227">
    <property type="protein sequence ID" value="KFD52463.1"/>
    <property type="molecule type" value="Genomic_DNA"/>
</dbReference>
<organism evidence="1 3">
    <name type="scientific">Trichuris suis</name>
    <name type="common">pig whipworm</name>
    <dbReference type="NCBI Taxonomy" id="68888"/>
    <lineage>
        <taxon>Eukaryota</taxon>
        <taxon>Metazoa</taxon>
        <taxon>Ecdysozoa</taxon>
        <taxon>Nematoda</taxon>
        <taxon>Enoplea</taxon>
        <taxon>Dorylaimia</taxon>
        <taxon>Trichinellida</taxon>
        <taxon>Trichuridae</taxon>
        <taxon>Trichuris</taxon>
    </lineage>
</organism>
<gene>
    <name evidence="1" type="ORF">M513_06660</name>
    <name evidence="2" type="ORF">M514_06660</name>
</gene>
<evidence type="ECO:0000313" key="2">
    <source>
        <dbReference type="EMBL" id="KFD69003.1"/>
    </source>
</evidence>
<sequence>MEAFLSLFRMALVYGEMMINKTINEGYPIWHHADWMLSYCAFCAISAAFVKAGKIVPLFLAVKAEVFNLVA</sequence>
<proteinExistence type="predicted"/>
<dbReference type="Proteomes" id="UP000030758">
    <property type="component" value="Unassembled WGS sequence"/>
</dbReference>
<keyword evidence="3" id="KW-1185">Reference proteome</keyword>
<dbReference type="EMBL" id="KL367499">
    <property type="protein sequence ID" value="KFD69003.1"/>
    <property type="molecule type" value="Genomic_DNA"/>
</dbReference>
<dbReference type="Proteomes" id="UP000030764">
    <property type="component" value="Unassembled WGS sequence"/>
</dbReference>
<reference evidence="1 3" key="1">
    <citation type="journal article" date="2014" name="Nat. Genet.">
        <title>Genome and transcriptome of the porcine whipworm Trichuris suis.</title>
        <authorList>
            <person name="Jex A.R."/>
            <person name="Nejsum P."/>
            <person name="Schwarz E.M."/>
            <person name="Hu L."/>
            <person name="Young N.D."/>
            <person name="Hall R.S."/>
            <person name="Korhonen P.K."/>
            <person name="Liao S."/>
            <person name="Thamsborg S."/>
            <person name="Xia J."/>
            <person name="Xu P."/>
            <person name="Wang S."/>
            <person name="Scheerlinck J.P."/>
            <person name="Hofmann A."/>
            <person name="Sternberg P.W."/>
            <person name="Wang J."/>
            <person name="Gasser R.B."/>
        </authorList>
    </citation>
    <scope>NUCLEOTIDE SEQUENCE [LARGE SCALE GENOMIC DNA]</scope>
    <source>
        <strain evidence="2">DCEP-RM93F</strain>
        <strain evidence="1">DCEP-RM93M</strain>
    </source>
</reference>
<dbReference type="AlphaFoldDB" id="A0A085M5G7"/>
<name>A0A085M5G7_9BILA</name>
<evidence type="ECO:0000313" key="3">
    <source>
        <dbReference type="Proteomes" id="UP000030764"/>
    </source>
</evidence>